<evidence type="ECO:0008006" key="3">
    <source>
        <dbReference type="Google" id="ProtNLM"/>
    </source>
</evidence>
<organism evidence="1 2">
    <name type="scientific">Thermus scotoductus</name>
    <dbReference type="NCBI Taxonomy" id="37636"/>
    <lineage>
        <taxon>Bacteria</taxon>
        <taxon>Thermotogati</taxon>
        <taxon>Deinococcota</taxon>
        <taxon>Deinococci</taxon>
        <taxon>Thermales</taxon>
        <taxon>Thermaceae</taxon>
        <taxon>Thermus</taxon>
    </lineage>
</organism>
<sequence length="199" mass="22420">MTPLQEAAYRHLLSLLPPGRYPREGGAADGMVQMLGGLEAKLLEELFRLLAEAFPQSASEGGLGELALARGLHRLPGEYLEAFRQRVRLARLFWEKAGTLRGLLLWLRAAGYQATVREHYLDDPAIWAEFSVYLWPEISNFITDRWDDGVGGVGRWHYVGLPTLGYRTLSHSGYSQGGETRPRPSPNYLVYPRPLRRLG</sequence>
<protein>
    <recommendedName>
        <fullName evidence="3">DUF2313 domain-containing protein</fullName>
    </recommendedName>
</protein>
<dbReference type="PATRIC" id="fig|37636.3.peg.273"/>
<dbReference type="AlphaFoldDB" id="A0A0N0ZR92"/>
<evidence type="ECO:0000313" key="1">
    <source>
        <dbReference type="EMBL" id="KPD31558.1"/>
    </source>
</evidence>
<reference evidence="1 2" key="1">
    <citation type="submission" date="2015-09" db="EMBL/GenBank/DDBJ databases">
        <title>Draft genome sequence of Thermus scotoductus strain K1 isolated from a geothermal spring in Nagorno-Karabakh, Armenia.</title>
        <authorList>
            <person name="Saghatelyan A."/>
            <person name="Poghosyan L."/>
            <person name="Panosyan H."/>
            <person name="Birkeland N.-K."/>
        </authorList>
    </citation>
    <scope>NUCLEOTIDE SEQUENCE [LARGE SCALE GENOMIC DNA]</scope>
    <source>
        <strain evidence="1 2">K1</strain>
    </source>
</reference>
<proteinExistence type="predicted"/>
<name>A0A0N0ZR92_THESC</name>
<dbReference type="Proteomes" id="UP000053099">
    <property type="component" value="Unassembled WGS sequence"/>
</dbReference>
<accession>A0A0N0ZR92</accession>
<dbReference type="EMBL" id="LJJR01000014">
    <property type="protein sequence ID" value="KPD31558.1"/>
    <property type="molecule type" value="Genomic_DNA"/>
</dbReference>
<gene>
    <name evidence="1" type="ORF">AN926_06070</name>
</gene>
<evidence type="ECO:0000313" key="2">
    <source>
        <dbReference type="Proteomes" id="UP000053099"/>
    </source>
</evidence>
<comment type="caution">
    <text evidence="1">The sequence shown here is derived from an EMBL/GenBank/DDBJ whole genome shotgun (WGS) entry which is preliminary data.</text>
</comment>